<accession>A0A9P0E2F6</accession>
<protein>
    <submittedName>
        <fullName evidence="1">Uncharacterized protein</fullName>
    </submittedName>
</protein>
<evidence type="ECO:0000313" key="2">
    <source>
        <dbReference type="Proteomes" id="UP001152798"/>
    </source>
</evidence>
<organism evidence="1 2">
    <name type="scientific">Nezara viridula</name>
    <name type="common">Southern green stink bug</name>
    <name type="synonym">Cimex viridulus</name>
    <dbReference type="NCBI Taxonomy" id="85310"/>
    <lineage>
        <taxon>Eukaryota</taxon>
        <taxon>Metazoa</taxon>
        <taxon>Ecdysozoa</taxon>
        <taxon>Arthropoda</taxon>
        <taxon>Hexapoda</taxon>
        <taxon>Insecta</taxon>
        <taxon>Pterygota</taxon>
        <taxon>Neoptera</taxon>
        <taxon>Paraneoptera</taxon>
        <taxon>Hemiptera</taxon>
        <taxon>Heteroptera</taxon>
        <taxon>Panheteroptera</taxon>
        <taxon>Pentatomomorpha</taxon>
        <taxon>Pentatomoidea</taxon>
        <taxon>Pentatomidae</taxon>
        <taxon>Pentatominae</taxon>
        <taxon>Nezara</taxon>
    </lineage>
</organism>
<proteinExistence type="predicted"/>
<sequence>MCKVDVDNALTKCTAQKWFVKFYGETILEDAPHSGWPTEVDSSDIKALIEQDRRSWKTADEPSNNTPKSEKDFALHMMGLSQHALLPAASTRKKGLI</sequence>
<evidence type="ECO:0000313" key="1">
    <source>
        <dbReference type="EMBL" id="CAH1389675.1"/>
    </source>
</evidence>
<keyword evidence="2" id="KW-1185">Reference proteome</keyword>
<dbReference type="EMBL" id="OV725077">
    <property type="protein sequence ID" value="CAH1389675.1"/>
    <property type="molecule type" value="Genomic_DNA"/>
</dbReference>
<gene>
    <name evidence="1" type="ORF">NEZAVI_LOCUS1037</name>
</gene>
<dbReference type="OrthoDB" id="10046483at2759"/>
<dbReference type="AlphaFoldDB" id="A0A9P0E2F6"/>
<name>A0A9P0E2F6_NEZVI</name>
<dbReference type="Proteomes" id="UP001152798">
    <property type="component" value="Chromosome 1"/>
</dbReference>
<reference evidence="1" key="1">
    <citation type="submission" date="2022-01" db="EMBL/GenBank/DDBJ databases">
        <authorList>
            <person name="King R."/>
        </authorList>
    </citation>
    <scope>NUCLEOTIDE SEQUENCE</scope>
</reference>